<feature type="domain" description="VOC" evidence="6">
    <location>
        <begin position="346"/>
        <end position="502"/>
    </location>
</feature>
<protein>
    <submittedName>
        <fullName evidence="7">4-hydroxyphenylpyruvate dioxygenase</fullName>
        <ecNumber evidence="7">1.13.11.27</ecNumber>
    </submittedName>
</protein>
<reference evidence="8" key="1">
    <citation type="submission" date="2015-07" db="EMBL/GenBank/DDBJ databases">
        <authorList>
            <person name="Rodrigo-Torres Lidia"/>
            <person name="Arahal R.David."/>
        </authorList>
    </citation>
    <scope>NUCLEOTIDE SEQUENCE [LARGE SCALE GENOMIC DNA]</scope>
    <source>
        <strain evidence="8">CECT 5096</strain>
    </source>
</reference>
<dbReference type="PANTHER" id="PTHR11959:SF1">
    <property type="entry name" value="4-HYDROXYPHENYLPYRUVATE DIOXYGENASE"/>
    <property type="match status" value="1"/>
</dbReference>
<sequence length="549" mass="61450">MVDRLLWKEVVVDDAAQGFEVGHNDFQHVVDIAGQGVCFLDFRHGNHDVPEFPGIFLAVRAERHANIGRHRQTQGFRVECGAVAADHPCFLQFLTAAGNLAGRQADHVAKLRVGQSGIVLQCGEKFHVIAIKRNSHAYIPIFSHGTCKILRAITWIAHTLRVIRGILCGNNRPFEGEPVMGPFPHDAPPAQITAQNPAGTDGFEFVEFAHREPEKLDALFRRMGYQPVARHRTKNITLYRQGDITYVLNAESGSHGMKFVDEHGPCAPAMAWRVVNAKHAFDHAVANGATPYEGNDKTLDVPAIVGIGGSLLYFVDTYGDKGSAYSDEFDWLDATDPKPEGVGFYYLDHLTHNVYRGNMDKWWDFYRDLFNFKQIHFFDIDGRITGLVSRAITSPCGKIRIPLNESKDDTSQIEEYLKKYGGEGIQHIAVGTDNIYDSTDRLAANELKFMPGPPETYYEMSKDRVQGHDEPLERMKEHGILIDGEGVIDGGMTKILLQIFSKTVIGPIFFEFIQRKGDEGFGEGNFRALFESIEEDQIRRGVLNTEAAE</sequence>
<dbReference type="InterPro" id="IPR037523">
    <property type="entry name" value="VOC_core"/>
</dbReference>
<keyword evidence="3" id="KW-0479">Metal-binding</keyword>
<dbReference type="CDD" id="cd08342">
    <property type="entry name" value="HPPD_N_like"/>
    <property type="match status" value="1"/>
</dbReference>
<dbReference type="SUPFAM" id="SSF54593">
    <property type="entry name" value="Glyoxalase/Bleomycin resistance protein/Dihydroxybiphenyl dioxygenase"/>
    <property type="match status" value="1"/>
</dbReference>
<evidence type="ECO:0000256" key="2">
    <source>
        <dbReference type="ARBA" id="ARBA00005877"/>
    </source>
</evidence>
<dbReference type="GO" id="GO:0006572">
    <property type="term" value="P:L-tyrosine catabolic process"/>
    <property type="evidence" value="ECO:0007669"/>
    <property type="project" value="TreeGrafter"/>
</dbReference>
<evidence type="ECO:0000313" key="8">
    <source>
        <dbReference type="Proteomes" id="UP000049983"/>
    </source>
</evidence>
<dbReference type="PROSITE" id="PS51819">
    <property type="entry name" value="VOC"/>
    <property type="match status" value="2"/>
</dbReference>
<evidence type="ECO:0000256" key="4">
    <source>
        <dbReference type="ARBA" id="ARBA00022737"/>
    </source>
</evidence>
<dbReference type="InterPro" id="IPR005956">
    <property type="entry name" value="4OHPhenylPyrv_dOase"/>
</dbReference>
<comment type="cofactor">
    <cofactor evidence="1">
        <name>Fe cation</name>
        <dbReference type="ChEBI" id="CHEBI:24875"/>
    </cofactor>
</comment>
<evidence type="ECO:0000256" key="5">
    <source>
        <dbReference type="ARBA" id="ARBA00023004"/>
    </source>
</evidence>
<keyword evidence="7" id="KW-0670">Pyruvate</keyword>
<keyword evidence="7" id="KW-0560">Oxidoreductase</keyword>
<keyword evidence="7" id="KW-0223">Dioxygenase</keyword>
<dbReference type="AlphaFoldDB" id="A0A0M6ZZ79"/>
<dbReference type="FunFam" id="3.10.180.10:FF:000007">
    <property type="entry name" value="4-hydroxyphenylpyruvate dioxygenase"/>
    <property type="match status" value="1"/>
</dbReference>
<name>A0A0M6ZZ79_9HYPH</name>
<dbReference type="EMBL" id="CXWC01000002">
    <property type="protein sequence ID" value="CTQ67360.1"/>
    <property type="molecule type" value="Genomic_DNA"/>
</dbReference>
<dbReference type="Pfam" id="PF00903">
    <property type="entry name" value="Glyoxalase"/>
    <property type="match status" value="1"/>
</dbReference>
<gene>
    <name evidence="7" type="primary">hpd_1</name>
    <name evidence="7" type="ORF">LA5096_01442</name>
</gene>
<dbReference type="CDD" id="cd07250">
    <property type="entry name" value="HPPD_C_like"/>
    <property type="match status" value="1"/>
</dbReference>
<dbReference type="GO" id="GO:0003868">
    <property type="term" value="F:4-hydroxyphenylpyruvate dioxygenase activity"/>
    <property type="evidence" value="ECO:0007669"/>
    <property type="project" value="UniProtKB-EC"/>
</dbReference>
<dbReference type="GO" id="GO:0046872">
    <property type="term" value="F:metal ion binding"/>
    <property type="evidence" value="ECO:0007669"/>
    <property type="project" value="UniProtKB-KW"/>
</dbReference>
<organism evidence="7 8">
    <name type="scientific">Roseibium album</name>
    <dbReference type="NCBI Taxonomy" id="311410"/>
    <lineage>
        <taxon>Bacteria</taxon>
        <taxon>Pseudomonadati</taxon>
        <taxon>Pseudomonadota</taxon>
        <taxon>Alphaproteobacteria</taxon>
        <taxon>Hyphomicrobiales</taxon>
        <taxon>Stappiaceae</taxon>
        <taxon>Roseibium</taxon>
    </lineage>
</organism>
<dbReference type="Proteomes" id="UP000049983">
    <property type="component" value="Unassembled WGS sequence"/>
</dbReference>
<feature type="domain" description="VOC" evidence="6">
    <location>
        <begin position="202"/>
        <end position="327"/>
    </location>
</feature>
<keyword evidence="5" id="KW-0408">Iron</keyword>
<dbReference type="InterPro" id="IPR029068">
    <property type="entry name" value="Glyas_Bleomycin-R_OHBP_Dase"/>
</dbReference>
<dbReference type="EC" id="1.13.11.27" evidence="7"/>
<accession>A0A0M6ZZ79</accession>
<dbReference type="InterPro" id="IPR041735">
    <property type="entry name" value="4OHPhenylPyrv_dOase_C"/>
</dbReference>
<dbReference type="NCBIfam" id="TIGR01263">
    <property type="entry name" value="4HPPD"/>
    <property type="match status" value="1"/>
</dbReference>
<comment type="similarity">
    <text evidence="2">Belongs to the 4HPPD family.</text>
</comment>
<keyword evidence="8" id="KW-1185">Reference proteome</keyword>
<evidence type="ECO:0000256" key="3">
    <source>
        <dbReference type="ARBA" id="ARBA00022723"/>
    </source>
</evidence>
<dbReference type="STRING" id="311410.LA5095_02586"/>
<dbReference type="InterPro" id="IPR004360">
    <property type="entry name" value="Glyas_Fos-R_dOase_dom"/>
</dbReference>
<evidence type="ECO:0000256" key="1">
    <source>
        <dbReference type="ARBA" id="ARBA00001962"/>
    </source>
</evidence>
<dbReference type="Pfam" id="PF14696">
    <property type="entry name" value="Glyoxalase_5"/>
    <property type="match status" value="1"/>
</dbReference>
<dbReference type="Gene3D" id="3.10.180.10">
    <property type="entry name" value="2,3-Dihydroxybiphenyl 1,2-Dioxygenase, domain 1"/>
    <property type="match status" value="2"/>
</dbReference>
<evidence type="ECO:0000313" key="7">
    <source>
        <dbReference type="EMBL" id="CTQ67360.1"/>
    </source>
</evidence>
<proteinExistence type="inferred from homology"/>
<dbReference type="PANTHER" id="PTHR11959">
    <property type="entry name" value="4-HYDROXYPHENYLPYRUVATE DIOXYGENASE"/>
    <property type="match status" value="1"/>
</dbReference>
<keyword evidence="4" id="KW-0677">Repeat</keyword>
<dbReference type="InterPro" id="IPR041736">
    <property type="entry name" value="4OHPhenylPyrv_dOase_N"/>
</dbReference>
<evidence type="ECO:0000259" key="6">
    <source>
        <dbReference type="PROSITE" id="PS51819"/>
    </source>
</evidence>